<proteinExistence type="predicted"/>
<dbReference type="InterPro" id="IPR000504">
    <property type="entry name" value="RRM_dom"/>
</dbReference>
<dbReference type="OrthoDB" id="1875751at2759"/>
<dbReference type="PROSITE" id="PS50102">
    <property type="entry name" value="RRM"/>
    <property type="match status" value="1"/>
</dbReference>
<reference evidence="5 6" key="1">
    <citation type="journal article" date="2018" name="Mol. Plant">
        <title>The genome of Artemisia annua provides insight into the evolution of Asteraceae family and artemisinin biosynthesis.</title>
        <authorList>
            <person name="Shen Q."/>
            <person name="Zhang L."/>
            <person name="Liao Z."/>
            <person name="Wang S."/>
            <person name="Yan T."/>
            <person name="Shi P."/>
            <person name="Liu M."/>
            <person name="Fu X."/>
            <person name="Pan Q."/>
            <person name="Wang Y."/>
            <person name="Lv Z."/>
            <person name="Lu X."/>
            <person name="Zhang F."/>
            <person name="Jiang W."/>
            <person name="Ma Y."/>
            <person name="Chen M."/>
            <person name="Hao X."/>
            <person name="Li L."/>
            <person name="Tang Y."/>
            <person name="Lv G."/>
            <person name="Zhou Y."/>
            <person name="Sun X."/>
            <person name="Brodelius P.E."/>
            <person name="Rose J.K.C."/>
            <person name="Tang K."/>
        </authorList>
    </citation>
    <scope>NUCLEOTIDE SEQUENCE [LARGE SCALE GENOMIC DNA]</scope>
    <source>
        <strain evidence="6">cv. Huhao1</strain>
        <tissue evidence="5">Leaf</tissue>
    </source>
</reference>
<dbReference type="STRING" id="35608.A0A2U1NUD2"/>
<keyword evidence="6" id="KW-1185">Reference proteome</keyword>
<dbReference type="GO" id="GO:0006417">
    <property type="term" value="P:regulation of translation"/>
    <property type="evidence" value="ECO:0007669"/>
    <property type="project" value="TreeGrafter"/>
</dbReference>
<evidence type="ECO:0000256" key="3">
    <source>
        <dbReference type="PROSITE-ProRule" id="PRU00176"/>
    </source>
</evidence>
<name>A0A2U1NUD2_ARTAN</name>
<evidence type="ECO:0000313" key="5">
    <source>
        <dbReference type="EMBL" id="PWA77094.1"/>
    </source>
</evidence>
<dbReference type="PANTHER" id="PTHR48032">
    <property type="entry name" value="RNA-BINDING PROTEIN MUSASHI HOMOLOG RBP6"/>
    <property type="match status" value="1"/>
</dbReference>
<dbReference type="SUPFAM" id="SSF54928">
    <property type="entry name" value="RNA-binding domain, RBD"/>
    <property type="match status" value="1"/>
</dbReference>
<protein>
    <submittedName>
        <fullName evidence="5">Nucleotide-binding, alpha-beta plait</fullName>
    </submittedName>
</protein>
<dbReference type="InterPro" id="IPR012677">
    <property type="entry name" value="Nucleotide-bd_a/b_plait_sf"/>
</dbReference>
<dbReference type="Pfam" id="PF00076">
    <property type="entry name" value="RRM_1"/>
    <property type="match status" value="1"/>
</dbReference>
<evidence type="ECO:0000256" key="2">
    <source>
        <dbReference type="ARBA" id="ARBA00022884"/>
    </source>
</evidence>
<feature type="domain" description="RRM" evidence="4">
    <location>
        <begin position="13"/>
        <end position="81"/>
    </location>
</feature>
<comment type="caution">
    <text evidence="5">The sequence shown here is derived from an EMBL/GenBank/DDBJ whole genome shotgun (WGS) entry which is preliminary data.</text>
</comment>
<accession>A0A2U1NUD2</accession>
<evidence type="ECO:0000313" key="6">
    <source>
        <dbReference type="Proteomes" id="UP000245207"/>
    </source>
</evidence>
<dbReference type="EMBL" id="PKPP01002176">
    <property type="protein sequence ID" value="PWA77094.1"/>
    <property type="molecule type" value="Genomic_DNA"/>
</dbReference>
<dbReference type="PANTHER" id="PTHR48032:SF6">
    <property type="entry name" value="RNA-BINDING (RRM_RBD_RNP MOTIFS) FAMILY PROTEIN"/>
    <property type="match status" value="1"/>
</dbReference>
<dbReference type="Proteomes" id="UP000245207">
    <property type="component" value="Unassembled WGS sequence"/>
</dbReference>
<evidence type="ECO:0000256" key="1">
    <source>
        <dbReference type="ARBA" id="ARBA00022737"/>
    </source>
</evidence>
<keyword evidence="2 3" id="KW-0694">RNA-binding</keyword>
<dbReference type="AlphaFoldDB" id="A0A2U1NUD2"/>
<gene>
    <name evidence="5" type="ORF">CTI12_AA228130</name>
</gene>
<organism evidence="5 6">
    <name type="scientific">Artemisia annua</name>
    <name type="common">Sweet wormwood</name>
    <dbReference type="NCBI Taxonomy" id="35608"/>
    <lineage>
        <taxon>Eukaryota</taxon>
        <taxon>Viridiplantae</taxon>
        <taxon>Streptophyta</taxon>
        <taxon>Embryophyta</taxon>
        <taxon>Tracheophyta</taxon>
        <taxon>Spermatophyta</taxon>
        <taxon>Magnoliopsida</taxon>
        <taxon>eudicotyledons</taxon>
        <taxon>Gunneridae</taxon>
        <taxon>Pentapetalae</taxon>
        <taxon>asterids</taxon>
        <taxon>campanulids</taxon>
        <taxon>Asterales</taxon>
        <taxon>Asteraceae</taxon>
        <taxon>Asteroideae</taxon>
        <taxon>Anthemideae</taxon>
        <taxon>Artemisiinae</taxon>
        <taxon>Artemisia</taxon>
    </lineage>
</organism>
<keyword evidence="1" id="KW-0677">Repeat</keyword>
<evidence type="ECO:0000259" key="4">
    <source>
        <dbReference type="PROSITE" id="PS50102"/>
    </source>
</evidence>
<sequence length="119" mass="13707">MGLWKRWKWILGSCLFVRYHGVRMRHRLKEYFSSYSGVVEALIMRDRITGRARGFDFVVFVDPAVAERVVLDTHMIDGRTFIHGVLGCAFTGCLALDGTFERRNLNRKLINVSTGRKPS</sequence>
<dbReference type="GO" id="GO:0003729">
    <property type="term" value="F:mRNA binding"/>
    <property type="evidence" value="ECO:0007669"/>
    <property type="project" value="TreeGrafter"/>
</dbReference>
<dbReference type="InterPro" id="IPR035979">
    <property type="entry name" value="RBD_domain_sf"/>
</dbReference>
<dbReference type="Gene3D" id="3.30.70.330">
    <property type="match status" value="1"/>
</dbReference>